<comment type="caution">
    <text evidence="10">The sequence shown here is derived from an EMBL/GenBank/DDBJ whole genome shotgun (WGS) entry which is preliminary data.</text>
</comment>
<feature type="DNA-binding region" description="OmpR/PhoB-type" evidence="7">
    <location>
        <begin position="127"/>
        <end position="225"/>
    </location>
</feature>
<feature type="modified residue" description="4-aspartylphosphate" evidence="6">
    <location>
        <position position="52"/>
    </location>
</feature>
<dbReference type="Pfam" id="PF00072">
    <property type="entry name" value="Response_reg"/>
    <property type="match status" value="1"/>
</dbReference>
<evidence type="ECO:0000313" key="11">
    <source>
        <dbReference type="Proteomes" id="UP001519287"/>
    </source>
</evidence>
<dbReference type="Pfam" id="PF00486">
    <property type="entry name" value="Trans_reg_C"/>
    <property type="match status" value="1"/>
</dbReference>
<evidence type="ECO:0000256" key="4">
    <source>
        <dbReference type="ARBA" id="ARBA00023125"/>
    </source>
</evidence>
<dbReference type="InterPro" id="IPR039420">
    <property type="entry name" value="WalR-like"/>
</dbReference>
<evidence type="ECO:0000259" key="8">
    <source>
        <dbReference type="PROSITE" id="PS50110"/>
    </source>
</evidence>
<feature type="domain" description="OmpR/PhoB-type" evidence="9">
    <location>
        <begin position="127"/>
        <end position="225"/>
    </location>
</feature>
<dbReference type="EMBL" id="JAGGLB010000054">
    <property type="protein sequence ID" value="MBP1996652.1"/>
    <property type="molecule type" value="Genomic_DNA"/>
</dbReference>
<dbReference type="PROSITE" id="PS50110">
    <property type="entry name" value="RESPONSE_REGULATORY"/>
    <property type="match status" value="1"/>
</dbReference>
<dbReference type="Gene3D" id="6.10.250.690">
    <property type="match status" value="1"/>
</dbReference>
<evidence type="ECO:0000256" key="1">
    <source>
        <dbReference type="ARBA" id="ARBA00022553"/>
    </source>
</evidence>
<reference evidence="10 11" key="1">
    <citation type="submission" date="2021-03" db="EMBL/GenBank/DDBJ databases">
        <title>Genomic Encyclopedia of Type Strains, Phase IV (KMG-IV): sequencing the most valuable type-strain genomes for metagenomic binning, comparative biology and taxonomic classification.</title>
        <authorList>
            <person name="Goeker M."/>
        </authorList>
    </citation>
    <scope>NUCLEOTIDE SEQUENCE [LARGE SCALE GENOMIC DNA]</scope>
    <source>
        <strain evidence="10 11">DSM 26048</strain>
    </source>
</reference>
<evidence type="ECO:0000256" key="5">
    <source>
        <dbReference type="ARBA" id="ARBA00023163"/>
    </source>
</evidence>
<dbReference type="InterPro" id="IPR001789">
    <property type="entry name" value="Sig_transdc_resp-reg_receiver"/>
</dbReference>
<dbReference type="Gene3D" id="3.40.50.2300">
    <property type="match status" value="1"/>
</dbReference>
<evidence type="ECO:0000256" key="2">
    <source>
        <dbReference type="ARBA" id="ARBA00023012"/>
    </source>
</evidence>
<dbReference type="InterPro" id="IPR001867">
    <property type="entry name" value="OmpR/PhoB-type_DNA-bd"/>
</dbReference>
<dbReference type="RefSeq" id="WP_209979303.1">
    <property type="nucleotide sequence ID" value="NZ_JAGGLB010000054.1"/>
</dbReference>
<dbReference type="PROSITE" id="PS51755">
    <property type="entry name" value="OMPR_PHOB"/>
    <property type="match status" value="1"/>
</dbReference>
<dbReference type="GO" id="GO:0003677">
    <property type="term" value="F:DNA binding"/>
    <property type="evidence" value="ECO:0007669"/>
    <property type="project" value="UniProtKB-KW"/>
</dbReference>
<evidence type="ECO:0000256" key="3">
    <source>
        <dbReference type="ARBA" id="ARBA00023015"/>
    </source>
</evidence>
<dbReference type="SMART" id="SM00448">
    <property type="entry name" value="REC"/>
    <property type="match status" value="1"/>
</dbReference>
<keyword evidence="2" id="KW-0902">Two-component regulatory system</keyword>
<keyword evidence="5" id="KW-0804">Transcription</keyword>
<dbReference type="Proteomes" id="UP001519287">
    <property type="component" value="Unassembled WGS sequence"/>
</dbReference>
<keyword evidence="4 7" id="KW-0238">DNA-binding</keyword>
<keyword evidence="1 6" id="KW-0597">Phosphoprotein</keyword>
<dbReference type="InterPro" id="IPR011006">
    <property type="entry name" value="CheY-like_superfamily"/>
</dbReference>
<feature type="domain" description="Response regulatory" evidence="8">
    <location>
        <begin position="3"/>
        <end position="116"/>
    </location>
</feature>
<keyword evidence="11" id="KW-1185">Reference proteome</keyword>
<sequence>MKRILLIEDEKNLARFIELELRHESFSVTVVYDGVTGLKLALNEDWDIILLDLMLPGMDGIEICRHIRAAKKTPVIILTARDSVEDRVSGLDSGADDYMPKPFAIEELLARMRVIFRRQEEREEEHGTWLVFNELSINLDSRKVSKGNESIDLTKREYDLLVAFMQNVNRVMTRETLLDTVWGFEAAVDTNVVDVYVRYVRNKIDSPGESSYIHTLRGIGYVMRK</sequence>
<evidence type="ECO:0000256" key="6">
    <source>
        <dbReference type="PROSITE-ProRule" id="PRU00169"/>
    </source>
</evidence>
<dbReference type="PANTHER" id="PTHR48111:SF22">
    <property type="entry name" value="REGULATOR OF RPOS"/>
    <property type="match status" value="1"/>
</dbReference>
<dbReference type="PANTHER" id="PTHR48111">
    <property type="entry name" value="REGULATOR OF RPOS"/>
    <property type="match status" value="1"/>
</dbReference>
<organism evidence="10 11">
    <name type="scientific">Paenibacillus eucommiae</name>
    <dbReference type="NCBI Taxonomy" id="1355755"/>
    <lineage>
        <taxon>Bacteria</taxon>
        <taxon>Bacillati</taxon>
        <taxon>Bacillota</taxon>
        <taxon>Bacilli</taxon>
        <taxon>Bacillales</taxon>
        <taxon>Paenibacillaceae</taxon>
        <taxon>Paenibacillus</taxon>
    </lineage>
</organism>
<evidence type="ECO:0000259" key="9">
    <source>
        <dbReference type="PROSITE" id="PS51755"/>
    </source>
</evidence>
<name>A0ABS4J9X0_9BACL</name>
<protein>
    <submittedName>
        <fullName evidence="10">DNA-binding response OmpR family regulator</fullName>
    </submittedName>
</protein>
<accession>A0ABS4J9X0</accession>
<proteinExistence type="predicted"/>
<dbReference type="SUPFAM" id="SSF52172">
    <property type="entry name" value="CheY-like"/>
    <property type="match status" value="1"/>
</dbReference>
<dbReference type="Gene3D" id="1.10.10.10">
    <property type="entry name" value="Winged helix-like DNA-binding domain superfamily/Winged helix DNA-binding domain"/>
    <property type="match status" value="1"/>
</dbReference>
<evidence type="ECO:0000256" key="7">
    <source>
        <dbReference type="PROSITE-ProRule" id="PRU01091"/>
    </source>
</evidence>
<gene>
    <name evidence="10" type="ORF">J2Z66_008300</name>
</gene>
<dbReference type="CDD" id="cd19935">
    <property type="entry name" value="REC_OmpR_CusR-like"/>
    <property type="match status" value="1"/>
</dbReference>
<dbReference type="InterPro" id="IPR036388">
    <property type="entry name" value="WH-like_DNA-bd_sf"/>
</dbReference>
<keyword evidence="3" id="KW-0805">Transcription regulation</keyword>
<dbReference type="CDD" id="cd00383">
    <property type="entry name" value="trans_reg_C"/>
    <property type="match status" value="1"/>
</dbReference>
<evidence type="ECO:0000313" key="10">
    <source>
        <dbReference type="EMBL" id="MBP1996652.1"/>
    </source>
</evidence>
<dbReference type="SMART" id="SM00862">
    <property type="entry name" value="Trans_reg_C"/>
    <property type="match status" value="1"/>
</dbReference>